<dbReference type="EMBL" id="JACHXZ010000001">
    <property type="protein sequence ID" value="MBB3166837.1"/>
    <property type="molecule type" value="Genomic_DNA"/>
</dbReference>
<gene>
    <name evidence="1" type="ORF">FHS30_000013</name>
</gene>
<protein>
    <recommendedName>
        <fullName evidence="3">SMI1/KNR4 family protein</fullName>
    </recommendedName>
</protein>
<reference evidence="1 2" key="1">
    <citation type="submission" date="2020-08" db="EMBL/GenBank/DDBJ databases">
        <title>Genomic Encyclopedia of Type Strains, Phase III (KMG-III): the genomes of soil and plant-associated and newly described type strains.</title>
        <authorList>
            <person name="Whitman W."/>
        </authorList>
    </citation>
    <scope>NUCLEOTIDE SEQUENCE [LARGE SCALE GENOMIC DNA]</scope>
    <source>
        <strain evidence="1 2">CECT 8571</strain>
    </source>
</reference>
<dbReference type="RefSeq" id="WP_221197106.1">
    <property type="nucleotide sequence ID" value="NZ_JACHXZ010000001.1"/>
</dbReference>
<comment type="caution">
    <text evidence="1">The sequence shown here is derived from an EMBL/GenBank/DDBJ whole genome shotgun (WGS) entry which is preliminary data.</text>
</comment>
<evidence type="ECO:0000313" key="1">
    <source>
        <dbReference type="EMBL" id="MBB3166837.1"/>
    </source>
</evidence>
<evidence type="ECO:0008006" key="3">
    <source>
        <dbReference type="Google" id="ProtNLM"/>
    </source>
</evidence>
<sequence>MRKGASSLKSLSNQIDEILLEPMVIPDAFEKLFSWIERNGFYEDTEDGRIGYLYPISKLRSEWGDNERPGGTLVEFYAEKDSDLMYFINEETKGRLRVFARTGGDGSMAAFWIDDEGNQKIVHIGSGSGSMLACVLCDNPLDFLRLIAIGYDEICWNDEFEYTPSESFKKNNFAVQPNLKFQDWLIQEFQTSIPRKAIEIVKEPAEFGDKDSSDPFCKWLIENDA</sequence>
<accession>A0A839UN10</accession>
<name>A0A839UN10_9GAMM</name>
<dbReference type="Proteomes" id="UP000559987">
    <property type="component" value="Unassembled WGS sequence"/>
</dbReference>
<organism evidence="1 2">
    <name type="scientific">Simiduia aestuariiviva</name>
    <dbReference type="NCBI Taxonomy" id="1510459"/>
    <lineage>
        <taxon>Bacteria</taxon>
        <taxon>Pseudomonadati</taxon>
        <taxon>Pseudomonadota</taxon>
        <taxon>Gammaproteobacteria</taxon>
        <taxon>Cellvibrionales</taxon>
        <taxon>Cellvibrionaceae</taxon>
        <taxon>Simiduia</taxon>
    </lineage>
</organism>
<proteinExistence type="predicted"/>
<evidence type="ECO:0000313" key="2">
    <source>
        <dbReference type="Proteomes" id="UP000559987"/>
    </source>
</evidence>
<keyword evidence="2" id="KW-1185">Reference proteome</keyword>
<dbReference type="AlphaFoldDB" id="A0A839UN10"/>